<accession>A0A2P5B689</accession>
<dbReference type="AlphaFoldDB" id="A0A2P5B689"/>
<dbReference type="EMBL" id="JXTC01000597">
    <property type="protein sequence ID" value="PON44266.1"/>
    <property type="molecule type" value="Genomic_DNA"/>
</dbReference>
<feature type="non-terminal residue" evidence="1">
    <location>
        <position position="1"/>
    </location>
</feature>
<name>A0A2P5B689_TREOI</name>
<reference evidence="2" key="1">
    <citation type="submission" date="2016-06" db="EMBL/GenBank/DDBJ databases">
        <title>Parallel loss of symbiosis genes in relatives of nitrogen-fixing non-legume Parasponia.</title>
        <authorList>
            <person name="Van Velzen R."/>
            <person name="Holmer R."/>
            <person name="Bu F."/>
            <person name="Rutten L."/>
            <person name="Van Zeijl A."/>
            <person name="Liu W."/>
            <person name="Santuari L."/>
            <person name="Cao Q."/>
            <person name="Sharma T."/>
            <person name="Shen D."/>
            <person name="Roswanjaya Y."/>
            <person name="Wardhani T."/>
            <person name="Kalhor M.S."/>
            <person name="Jansen J."/>
            <person name="Van den Hoogen J."/>
            <person name="Gungor B."/>
            <person name="Hartog M."/>
            <person name="Hontelez J."/>
            <person name="Verver J."/>
            <person name="Yang W.-C."/>
            <person name="Schijlen E."/>
            <person name="Repin R."/>
            <person name="Schilthuizen M."/>
            <person name="Schranz E."/>
            <person name="Heidstra R."/>
            <person name="Miyata K."/>
            <person name="Fedorova E."/>
            <person name="Kohlen W."/>
            <person name="Bisseling T."/>
            <person name="Smit S."/>
            <person name="Geurts R."/>
        </authorList>
    </citation>
    <scope>NUCLEOTIDE SEQUENCE [LARGE SCALE GENOMIC DNA]</scope>
    <source>
        <strain evidence="2">cv. RG33-2</strain>
    </source>
</reference>
<organism evidence="1 2">
    <name type="scientific">Trema orientale</name>
    <name type="common">Charcoal tree</name>
    <name type="synonym">Celtis orientalis</name>
    <dbReference type="NCBI Taxonomy" id="63057"/>
    <lineage>
        <taxon>Eukaryota</taxon>
        <taxon>Viridiplantae</taxon>
        <taxon>Streptophyta</taxon>
        <taxon>Embryophyta</taxon>
        <taxon>Tracheophyta</taxon>
        <taxon>Spermatophyta</taxon>
        <taxon>Magnoliopsida</taxon>
        <taxon>eudicotyledons</taxon>
        <taxon>Gunneridae</taxon>
        <taxon>Pentapetalae</taxon>
        <taxon>rosids</taxon>
        <taxon>fabids</taxon>
        <taxon>Rosales</taxon>
        <taxon>Cannabaceae</taxon>
        <taxon>Trema</taxon>
    </lineage>
</organism>
<evidence type="ECO:0000313" key="2">
    <source>
        <dbReference type="Proteomes" id="UP000237000"/>
    </source>
</evidence>
<dbReference type="Proteomes" id="UP000237000">
    <property type="component" value="Unassembled WGS sequence"/>
</dbReference>
<sequence>NEKKRSKKIKACCSYLILIGKIRKLEKIKYNTRNVVYQHSHIPQQRDLTDGTTIYIYIYLYLKKLTNQKKRTLKPKQKQVPKWQPQALAPILQTQFYES</sequence>
<dbReference type="OrthoDB" id="10378630at2759"/>
<comment type="caution">
    <text evidence="1">The sequence shown here is derived from an EMBL/GenBank/DDBJ whole genome shotgun (WGS) entry which is preliminary data.</text>
</comment>
<proteinExistence type="predicted"/>
<evidence type="ECO:0000313" key="1">
    <source>
        <dbReference type="EMBL" id="PON44266.1"/>
    </source>
</evidence>
<keyword evidence="2" id="KW-1185">Reference proteome</keyword>
<gene>
    <name evidence="1" type="ORF">TorRG33x02_331080</name>
</gene>
<protein>
    <submittedName>
        <fullName evidence="1">Uncharacterized protein</fullName>
    </submittedName>
</protein>
<dbReference type="InParanoid" id="A0A2P5B689"/>